<evidence type="ECO:0000313" key="1">
    <source>
        <dbReference type="EMBL" id="VUX10161.1"/>
    </source>
</evidence>
<organism evidence="1 2">
    <name type="scientific">Dorea longicatena</name>
    <dbReference type="NCBI Taxonomy" id="88431"/>
    <lineage>
        <taxon>Bacteria</taxon>
        <taxon>Bacillati</taxon>
        <taxon>Bacillota</taxon>
        <taxon>Clostridia</taxon>
        <taxon>Lachnospirales</taxon>
        <taxon>Lachnospiraceae</taxon>
        <taxon>Dorea</taxon>
    </lineage>
</organism>
<dbReference type="EMBL" id="CABHNM010000039">
    <property type="protein sequence ID" value="VUX10161.1"/>
    <property type="molecule type" value="Genomic_DNA"/>
</dbReference>
<sequence>MVALNPRADGSMSPEYTTDISTKRTIKIVTDIADVLYQYYRSKVNRDLLFIANEIEESIQEEHVETRELVISKSEHLENLIRNNTVLSLDNSSNQIAVGNINDVENNLGSYMNAISSKHTLFPNFGFRMTKENKITS</sequence>
<name>A0A564TSI0_9FIRM</name>
<protein>
    <submittedName>
        <fullName evidence="1">Uncharacterized protein</fullName>
    </submittedName>
</protein>
<dbReference type="AlphaFoldDB" id="A0A564TSI0"/>
<dbReference type="Proteomes" id="UP000398619">
    <property type="component" value="Unassembled WGS sequence"/>
</dbReference>
<accession>A0A564TSI0</accession>
<proteinExistence type="predicted"/>
<gene>
    <name evidence="1" type="ORF">DLSSTS7063_01708</name>
</gene>
<evidence type="ECO:0000313" key="2">
    <source>
        <dbReference type="Proteomes" id="UP000398619"/>
    </source>
</evidence>
<reference evidence="1 2" key="1">
    <citation type="submission" date="2019-07" db="EMBL/GenBank/DDBJ databases">
        <authorList>
            <person name="Hibberd C M."/>
            <person name="Gehrig L. J."/>
            <person name="Chang H.-W."/>
            <person name="Venkatesh S."/>
        </authorList>
    </citation>
    <scope>NUCLEOTIDE SEQUENCE [LARGE SCALE GENOMIC DNA]</scope>
    <source>
        <strain evidence="1">Dorea_longicatena_SSTS_Bg7063</strain>
    </source>
</reference>